<gene>
    <name evidence="1" type="ORF">ACIPEN_02410</name>
</gene>
<accession>A0ABW8ETC9</accession>
<proteinExistence type="predicted"/>
<dbReference type="EMBL" id="JBIUZV010000001">
    <property type="protein sequence ID" value="MFJ3044660.1"/>
    <property type="molecule type" value="Genomic_DNA"/>
</dbReference>
<reference evidence="1 2" key="1">
    <citation type="submission" date="2024-10" db="EMBL/GenBank/DDBJ databases">
        <title>The Natural Products Discovery Center: Release of the First 8490 Sequenced Strains for Exploring Actinobacteria Biosynthetic Diversity.</title>
        <authorList>
            <person name="Kalkreuter E."/>
            <person name="Kautsar S.A."/>
            <person name="Yang D."/>
            <person name="Bader C.D."/>
            <person name="Teijaro C.N."/>
            <person name="Fluegel L."/>
            <person name="Davis C.M."/>
            <person name="Simpson J.R."/>
            <person name="Lauterbach L."/>
            <person name="Steele A.D."/>
            <person name="Gui C."/>
            <person name="Meng S."/>
            <person name="Li G."/>
            <person name="Viehrig K."/>
            <person name="Ye F."/>
            <person name="Su P."/>
            <person name="Kiefer A.F."/>
            <person name="Nichols A."/>
            <person name="Cepeda A.J."/>
            <person name="Yan W."/>
            <person name="Fan B."/>
            <person name="Jiang Y."/>
            <person name="Adhikari A."/>
            <person name="Zheng C.-J."/>
            <person name="Schuster L."/>
            <person name="Cowan T.M."/>
            <person name="Smanski M.J."/>
            <person name="Chevrette M.G."/>
            <person name="De Carvalho L.P.S."/>
            <person name="Shen B."/>
        </authorList>
    </citation>
    <scope>NUCLEOTIDE SEQUENCE [LARGE SCALE GENOMIC DNA]</scope>
    <source>
        <strain evidence="1 2">NPDC087045</strain>
    </source>
</reference>
<sequence length="77" mass="8709">MSANSHPYLQTLGKLNNRFESTADQLSDFNRRQADGEHPDPAEFMDLLNKQSVTRTAMTAQFGLLQKPLKTVLSETR</sequence>
<protein>
    <submittedName>
        <fullName evidence="1">Uncharacterized protein</fullName>
    </submittedName>
</protein>
<evidence type="ECO:0000313" key="2">
    <source>
        <dbReference type="Proteomes" id="UP001617427"/>
    </source>
</evidence>
<evidence type="ECO:0000313" key="1">
    <source>
        <dbReference type="EMBL" id="MFJ3044660.1"/>
    </source>
</evidence>
<keyword evidence="2" id="KW-1185">Reference proteome</keyword>
<dbReference type="RefSeq" id="WP_050468518.1">
    <property type="nucleotide sequence ID" value="NZ_JBIUZV010000001.1"/>
</dbReference>
<comment type="caution">
    <text evidence="1">The sequence shown here is derived from an EMBL/GenBank/DDBJ whole genome shotgun (WGS) entry which is preliminary data.</text>
</comment>
<organism evidence="1 2">
    <name type="scientific">Herbaspirillum chlorophenolicum</name>
    <dbReference type="NCBI Taxonomy" id="211589"/>
    <lineage>
        <taxon>Bacteria</taxon>
        <taxon>Pseudomonadati</taxon>
        <taxon>Pseudomonadota</taxon>
        <taxon>Betaproteobacteria</taxon>
        <taxon>Burkholderiales</taxon>
        <taxon>Oxalobacteraceae</taxon>
        <taxon>Herbaspirillum</taxon>
    </lineage>
</organism>
<name>A0ABW8ETC9_9BURK</name>
<dbReference type="Proteomes" id="UP001617427">
    <property type="component" value="Unassembled WGS sequence"/>
</dbReference>